<feature type="domain" description="Membrane insertase YidC/Oxa/ALB C-terminal" evidence="11">
    <location>
        <begin position="223"/>
        <end position="416"/>
    </location>
</feature>
<feature type="transmembrane region" description="Helical" evidence="10">
    <location>
        <begin position="297"/>
        <end position="317"/>
    </location>
</feature>
<dbReference type="NCBIfam" id="TIGR03592">
    <property type="entry name" value="yidC_oxa1_cterm"/>
    <property type="match status" value="1"/>
</dbReference>
<evidence type="ECO:0000256" key="2">
    <source>
        <dbReference type="ARBA" id="ARBA00022448"/>
    </source>
</evidence>
<keyword evidence="6 10" id="KW-1133">Transmembrane helix</keyword>
<gene>
    <name evidence="12" type="ORF">EVA68_03010</name>
</gene>
<keyword evidence="5" id="KW-0653">Protein transport</keyword>
<dbReference type="EMBL" id="SHAG01000007">
    <property type="protein sequence ID" value="RZO76828.1"/>
    <property type="molecule type" value="Genomic_DNA"/>
</dbReference>
<evidence type="ECO:0000256" key="1">
    <source>
        <dbReference type="ARBA" id="ARBA00004651"/>
    </source>
</evidence>
<dbReference type="InterPro" id="IPR001708">
    <property type="entry name" value="YidC/ALB3/OXA1/COX18"/>
</dbReference>
<keyword evidence="3" id="KW-1003">Cell membrane</keyword>
<dbReference type="GO" id="GO:0005886">
    <property type="term" value="C:plasma membrane"/>
    <property type="evidence" value="ECO:0007669"/>
    <property type="project" value="UniProtKB-SubCell"/>
</dbReference>
<evidence type="ECO:0000256" key="9">
    <source>
        <dbReference type="RuleBase" id="RU003945"/>
    </source>
</evidence>
<evidence type="ECO:0000256" key="5">
    <source>
        <dbReference type="ARBA" id="ARBA00022927"/>
    </source>
</evidence>
<protein>
    <submittedName>
        <fullName evidence="12">Membrane protein insertase YidC</fullName>
    </submittedName>
</protein>
<dbReference type="CDD" id="cd20070">
    <property type="entry name" value="5TM_YidC_Alb3"/>
    <property type="match status" value="1"/>
</dbReference>
<dbReference type="InterPro" id="IPR047196">
    <property type="entry name" value="YidC_ALB_C"/>
</dbReference>
<comment type="similarity">
    <text evidence="9">Belongs to the OXA1/ALB3/YidC family.</text>
</comment>
<comment type="subcellular location">
    <subcellularLocation>
        <location evidence="1">Cell membrane</location>
        <topology evidence="1">Multi-pass membrane protein</topology>
    </subcellularLocation>
    <subcellularLocation>
        <location evidence="9">Membrane</location>
        <topology evidence="9">Multi-pass membrane protein</topology>
    </subcellularLocation>
</comment>
<organism evidence="12 13">
    <name type="scientific">OM182 bacterium</name>
    <dbReference type="NCBI Taxonomy" id="2510334"/>
    <lineage>
        <taxon>Bacteria</taxon>
        <taxon>Pseudomonadati</taxon>
        <taxon>Pseudomonadota</taxon>
        <taxon>Gammaproteobacteria</taxon>
        <taxon>OMG group</taxon>
        <taxon>OM182 clade</taxon>
    </lineage>
</organism>
<evidence type="ECO:0000256" key="3">
    <source>
        <dbReference type="ARBA" id="ARBA00022475"/>
    </source>
</evidence>
<feature type="transmembrane region" description="Helical" evidence="10">
    <location>
        <begin position="344"/>
        <end position="368"/>
    </location>
</feature>
<feature type="transmembrane region" description="Helical" evidence="10">
    <location>
        <begin position="201"/>
        <end position="219"/>
    </location>
</feature>
<evidence type="ECO:0000313" key="13">
    <source>
        <dbReference type="Proteomes" id="UP000316199"/>
    </source>
</evidence>
<feature type="transmembrane region" description="Helical" evidence="10">
    <location>
        <begin position="380"/>
        <end position="404"/>
    </location>
</feature>
<dbReference type="GO" id="GO:0032977">
    <property type="term" value="F:membrane insertase activity"/>
    <property type="evidence" value="ECO:0007669"/>
    <property type="project" value="InterPro"/>
</dbReference>
<evidence type="ECO:0000313" key="12">
    <source>
        <dbReference type="EMBL" id="RZO76828.1"/>
    </source>
</evidence>
<evidence type="ECO:0000256" key="7">
    <source>
        <dbReference type="ARBA" id="ARBA00023136"/>
    </source>
</evidence>
<evidence type="ECO:0000259" key="11">
    <source>
        <dbReference type="Pfam" id="PF02096"/>
    </source>
</evidence>
<dbReference type="PANTHER" id="PTHR12428">
    <property type="entry name" value="OXA1"/>
    <property type="match status" value="1"/>
</dbReference>
<evidence type="ECO:0000256" key="8">
    <source>
        <dbReference type="ARBA" id="ARBA00023186"/>
    </source>
</evidence>
<dbReference type="InterPro" id="IPR028055">
    <property type="entry name" value="YidC/Oxa/ALB_C"/>
</dbReference>
<reference evidence="12 13" key="1">
    <citation type="submission" date="2019-02" db="EMBL/GenBank/DDBJ databases">
        <title>Prokaryotic population dynamics and viral predation in marine succession experiment using metagenomics: the confinement effect.</title>
        <authorList>
            <person name="Haro-Moreno J.M."/>
            <person name="Rodriguez-Valera F."/>
            <person name="Lopez-Perez M."/>
        </authorList>
    </citation>
    <scope>NUCLEOTIDE SEQUENCE [LARGE SCALE GENOMIC DNA]</scope>
    <source>
        <strain evidence="12">MED-G157</strain>
    </source>
</reference>
<name>A0A520S2X9_9GAMM</name>
<dbReference type="AlphaFoldDB" id="A0A520S2X9"/>
<keyword evidence="4 9" id="KW-0812">Transmembrane</keyword>
<dbReference type="Proteomes" id="UP000316199">
    <property type="component" value="Unassembled WGS sequence"/>
</dbReference>
<evidence type="ECO:0000256" key="4">
    <source>
        <dbReference type="ARBA" id="ARBA00022692"/>
    </source>
</evidence>
<evidence type="ECO:0000256" key="6">
    <source>
        <dbReference type="ARBA" id="ARBA00022989"/>
    </source>
</evidence>
<dbReference type="GO" id="GO:0051205">
    <property type="term" value="P:protein insertion into membrane"/>
    <property type="evidence" value="ECO:0007669"/>
    <property type="project" value="TreeGrafter"/>
</dbReference>
<dbReference type="Pfam" id="PF02096">
    <property type="entry name" value="60KD_IMP"/>
    <property type="match status" value="1"/>
</dbReference>
<proteinExistence type="inferred from homology"/>
<accession>A0A520S2X9</accession>
<dbReference type="PANTHER" id="PTHR12428:SF65">
    <property type="entry name" value="CYTOCHROME C OXIDASE ASSEMBLY PROTEIN COX18, MITOCHONDRIAL"/>
    <property type="match status" value="1"/>
</dbReference>
<keyword evidence="8" id="KW-0143">Chaperone</keyword>
<sequence>MPNVTFRQIFSLLLLLWPLLSMGQLKLHSPFFSVHVTDNGQLTKENHRDLPITTAINKISQGHYYVTVTIDNISSAEINLSPLILNIGSKMTAFEDPSGGYSSAIYSYLEPFVINQGEAKTPISGNETSNWFGYYNRYNVEAVRPNDTWTIINNGLLTQNKVIKAGESIQYSLDFVQSSREKKLLAELGLDGTLLQNSWGWFRWLCLGIWGLLELLFHVTGNWGIAIILLALAIRLLTIPITTVSLEYQKKAKEQRIRLDPKLAKIKRDYTGIELSEKIVALYEAEQYDHTAPLKGILGLLIQIPILIALFTLIGEISELRYTHFLWINDLSLSDRTLPLGINIPFFGAHLNVLPFLMAGVTIASTWVASQYSDTPTFSLFGMAILFFIFFYSFPAALVLYWFASNLFQLIHQLLHRNRSAKESV</sequence>
<dbReference type="GO" id="GO:0015031">
    <property type="term" value="P:protein transport"/>
    <property type="evidence" value="ECO:0007669"/>
    <property type="project" value="UniProtKB-KW"/>
</dbReference>
<keyword evidence="2" id="KW-0813">Transport</keyword>
<feature type="transmembrane region" description="Helical" evidence="10">
    <location>
        <begin position="225"/>
        <end position="248"/>
    </location>
</feature>
<comment type="caution">
    <text evidence="12">The sequence shown here is derived from an EMBL/GenBank/DDBJ whole genome shotgun (WGS) entry which is preliminary data.</text>
</comment>
<keyword evidence="7 10" id="KW-0472">Membrane</keyword>
<evidence type="ECO:0000256" key="10">
    <source>
        <dbReference type="SAM" id="Phobius"/>
    </source>
</evidence>